<feature type="compositionally biased region" description="Pro residues" evidence="1">
    <location>
        <begin position="1"/>
        <end position="20"/>
    </location>
</feature>
<accession>A0A9P6HQL6</accession>
<name>A0A9P6HQL6_9AGAM</name>
<dbReference type="OrthoDB" id="3165590at2759"/>
<evidence type="ECO:0000313" key="2">
    <source>
        <dbReference type="EMBL" id="KAF9792087.1"/>
    </source>
</evidence>
<evidence type="ECO:0000256" key="1">
    <source>
        <dbReference type="SAM" id="MobiDB-lite"/>
    </source>
</evidence>
<dbReference type="AlphaFoldDB" id="A0A9P6HQL6"/>
<comment type="caution">
    <text evidence="2">The sequence shown here is derived from an EMBL/GenBank/DDBJ whole genome shotgun (WGS) entry which is preliminary data.</text>
</comment>
<gene>
    <name evidence="2" type="ORF">BJ322DRAFT_1027018</name>
</gene>
<proteinExistence type="predicted"/>
<organism evidence="2 3">
    <name type="scientific">Thelephora terrestris</name>
    <dbReference type="NCBI Taxonomy" id="56493"/>
    <lineage>
        <taxon>Eukaryota</taxon>
        <taxon>Fungi</taxon>
        <taxon>Dikarya</taxon>
        <taxon>Basidiomycota</taxon>
        <taxon>Agaricomycotina</taxon>
        <taxon>Agaricomycetes</taxon>
        <taxon>Thelephorales</taxon>
        <taxon>Thelephoraceae</taxon>
        <taxon>Thelephora</taxon>
    </lineage>
</organism>
<dbReference type="EMBL" id="WIUZ02000001">
    <property type="protein sequence ID" value="KAF9792087.1"/>
    <property type="molecule type" value="Genomic_DNA"/>
</dbReference>
<dbReference type="Proteomes" id="UP000736335">
    <property type="component" value="Unassembled WGS sequence"/>
</dbReference>
<sequence>MPRRPAPTPLRLCPPGPVPRGTPKFVMPSIPLPTFQPPSALSSYSTRTSSRRRSHRELPVFQDSEPKEQHQVYGHMPSGSTSSVSSISSTLSWDSKCSSPVSSQVRGPWDHSGSIGSKLDISNILAPPQPVAISP</sequence>
<feature type="compositionally biased region" description="Low complexity" evidence="1">
    <location>
        <begin position="78"/>
        <end position="95"/>
    </location>
</feature>
<reference evidence="2" key="1">
    <citation type="journal article" date="2020" name="Nat. Commun.">
        <title>Large-scale genome sequencing of mycorrhizal fungi provides insights into the early evolution of symbiotic traits.</title>
        <authorList>
            <person name="Miyauchi S."/>
            <person name="Kiss E."/>
            <person name="Kuo A."/>
            <person name="Drula E."/>
            <person name="Kohler A."/>
            <person name="Sanchez-Garcia M."/>
            <person name="Morin E."/>
            <person name="Andreopoulos B."/>
            <person name="Barry K.W."/>
            <person name="Bonito G."/>
            <person name="Buee M."/>
            <person name="Carver A."/>
            <person name="Chen C."/>
            <person name="Cichocki N."/>
            <person name="Clum A."/>
            <person name="Culley D."/>
            <person name="Crous P.W."/>
            <person name="Fauchery L."/>
            <person name="Girlanda M."/>
            <person name="Hayes R.D."/>
            <person name="Keri Z."/>
            <person name="LaButti K."/>
            <person name="Lipzen A."/>
            <person name="Lombard V."/>
            <person name="Magnuson J."/>
            <person name="Maillard F."/>
            <person name="Murat C."/>
            <person name="Nolan M."/>
            <person name="Ohm R.A."/>
            <person name="Pangilinan J."/>
            <person name="Pereira M.F."/>
            <person name="Perotto S."/>
            <person name="Peter M."/>
            <person name="Pfister S."/>
            <person name="Riley R."/>
            <person name="Sitrit Y."/>
            <person name="Stielow J.B."/>
            <person name="Szollosi G."/>
            <person name="Zifcakova L."/>
            <person name="Stursova M."/>
            <person name="Spatafora J.W."/>
            <person name="Tedersoo L."/>
            <person name="Vaario L.M."/>
            <person name="Yamada A."/>
            <person name="Yan M."/>
            <person name="Wang P."/>
            <person name="Xu J."/>
            <person name="Bruns T."/>
            <person name="Baldrian P."/>
            <person name="Vilgalys R."/>
            <person name="Dunand C."/>
            <person name="Henrissat B."/>
            <person name="Grigoriev I.V."/>
            <person name="Hibbett D."/>
            <person name="Nagy L.G."/>
            <person name="Martin F.M."/>
        </authorList>
    </citation>
    <scope>NUCLEOTIDE SEQUENCE</scope>
    <source>
        <strain evidence="2">UH-Tt-Lm1</strain>
    </source>
</reference>
<feature type="compositionally biased region" description="Polar residues" evidence="1">
    <location>
        <begin position="96"/>
        <end position="105"/>
    </location>
</feature>
<evidence type="ECO:0000313" key="3">
    <source>
        <dbReference type="Proteomes" id="UP000736335"/>
    </source>
</evidence>
<keyword evidence="3" id="KW-1185">Reference proteome</keyword>
<protein>
    <submittedName>
        <fullName evidence="2">Uncharacterized protein</fullName>
    </submittedName>
</protein>
<feature type="region of interest" description="Disordered" evidence="1">
    <location>
        <begin position="1"/>
        <end position="135"/>
    </location>
</feature>
<reference evidence="2" key="2">
    <citation type="submission" date="2020-11" db="EMBL/GenBank/DDBJ databases">
        <authorList>
            <consortium name="DOE Joint Genome Institute"/>
            <person name="Kuo A."/>
            <person name="Miyauchi S."/>
            <person name="Kiss E."/>
            <person name="Drula E."/>
            <person name="Kohler A."/>
            <person name="Sanchez-Garcia M."/>
            <person name="Andreopoulos B."/>
            <person name="Barry K.W."/>
            <person name="Bonito G."/>
            <person name="Buee M."/>
            <person name="Carver A."/>
            <person name="Chen C."/>
            <person name="Cichocki N."/>
            <person name="Clum A."/>
            <person name="Culley D."/>
            <person name="Crous P.W."/>
            <person name="Fauchery L."/>
            <person name="Girlanda M."/>
            <person name="Hayes R."/>
            <person name="Keri Z."/>
            <person name="Labutti K."/>
            <person name="Lipzen A."/>
            <person name="Lombard V."/>
            <person name="Magnuson J."/>
            <person name="Maillard F."/>
            <person name="Morin E."/>
            <person name="Murat C."/>
            <person name="Nolan M."/>
            <person name="Ohm R."/>
            <person name="Pangilinan J."/>
            <person name="Pereira M."/>
            <person name="Perotto S."/>
            <person name="Peter M."/>
            <person name="Riley R."/>
            <person name="Sitrit Y."/>
            <person name="Stielow B."/>
            <person name="Szollosi G."/>
            <person name="Zifcakova L."/>
            <person name="Stursova M."/>
            <person name="Spatafora J.W."/>
            <person name="Tedersoo L."/>
            <person name="Vaario L.-M."/>
            <person name="Yamada A."/>
            <person name="Yan M."/>
            <person name="Wang P."/>
            <person name="Xu J."/>
            <person name="Bruns T."/>
            <person name="Baldrian P."/>
            <person name="Vilgalys R."/>
            <person name="Henrissat B."/>
            <person name="Grigoriev I.V."/>
            <person name="Hibbett D."/>
            <person name="Nagy L.G."/>
            <person name="Martin F.M."/>
        </authorList>
    </citation>
    <scope>NUCLEOTIDE SEQUENCE</scope>
    <source>
        <strain evidence="2">UH-Tt-Lm1</strain>
    </source>
</reference>